<protein>
    <submittedName>
        <fullName evidence="2">Iron chaperone</fullName>
    </submittedName>
</protein>
<proteinExistence type="predicted"/>
<feature type="domain" description="YdhG-like" evidence="1">
    <location>
        <begin position="14"/>
        <end position="107"/>
    </location>
</feature>
<evidence type="ECO:0000313" key="3">
    <source>
        <dbReference type="Proteomes" id="UP001596110"/>
    </source>
</evidence>
<name>A0ABW0U9D3_9STRE</name>
<dbReference type="Gene3D" id="3.90.1150.200">
    <property type="match status" value="1"/>
</dbReference>
<sequence length="112" mass="12856">MISTYILEQKAELRPLLTTVYQTLKAQLPDAQEKISYGMPTFWQGRNIIHFAAHKKHLGIYPGPLVIEHFSNQLTSAGYHYTKGAIQFPYNKELPLELIKEITREALKENGN</sequence>
<dbReference type="Pfam" id="PF08818">
    <property type="entry name" value="DUF1801"/>
    <property type="match status" value="1"/>
</dbReference>
<dbReference type="Proteomes" id="UP001596110">
    <property type="component" value="Unassembled WGS sequence"/>
</dbReference>
<dbReference type="EMBL" id="JBHSOJ010000001">
    <property type="protein sequence ID" value="MFC5630090.1"/>
    <property type="molecule type" value="Genomic_DNA"/>
</dbReference>
<evidence type="ECO:0000313" key="2">
    <source>
        <dbReference type="EMBL" id="MFC5630090.1"/>
    </source>
</evidence>
<keyword evidence="3" id="KW-1185">Reference proteome</keyword>
<dbReference type="RefSeq" id="WP_156805856.1">
    <property type="nucleotide sequence ID" value="NZ_JBHSOJ010000001.1"/>
</dbReference>
<comment type="caution">
    <text evidence="2">The sequence shown here is derived from an EMBL/GenBank/DDBJ whole genome shotgun (WGS) entry which is preliminary data.</text>
</comment>
<evidence type="ECO:0000259" key="1">
    <source>
        <dbReference type="Pfam" id="PF08818"/>
    </source>
</evidence>
<dbReference type="SUPFAM" id="SSF159888">
    <property type="entry name" value="YdhG-like"/>
    <property type="match status" value="1"/>
</dbReference>
<reference evidence="3" key="1">
    <citation type="journal article" date="2019" name="Int. J. Syst. Evol. Microbiol.">
        <title>The Global Catalogue of Microorganisms (GCM) 10K type strain sequencing project: providing services to taxonomists for standard genome sequencing and annotation.</title>
        <authorList>
            <consortium name="The Broad Institute Genomics Platform"/>
            <consortium name="The Broad Institute Genome Sequencing Center for Infectious Disease"/>
            <person name="Wu L."/>
            <person name="Ma J."/>
        </authorList>
    </citation>
    <scope>NUCLEOTIDE SEQUENCE [LARGE SCALE GENOMIC DNA]</scope>
    <source>
        <strain evidence="3">DT43</strain>
    </source>
</reference>
<organism evidence="2 3">
    <name type="scientific">Streptococcus caledonicus</name>
    <dbReference type="NCBI Taxonomy" id="2614158"/>
    <lineage>
        <taxon>Bacteria</taxon>
        <taxon>Bacillati</taxon>
        <taxon>Bacillota</taxon>
        <taxon>Bacilli</taxon>
        <taxon>Lactobacillales</taxon>
        <taxon>Streptococcaceae</taxon>
        <taxon>Streptococcus</taxon>
    </lineage>
</organism>
<dbReference type="InterPro" id="IPR014922">
    <property type="entry name" value="YdhG-like"/>
</dbReference>
<accession>A0ABW0U9D3</accession>
<gene>
    <name evidence="2" type="ORF">ACFPQ3_00340</name>
</gene>